<dbReference type="RefSeq" id="WP_245875832.1">
    <property type="nucleotide sequence ID" value="NZ_AWWI01000169.1"/>
</dbReference>
<evidence type="ECO:0000256" key="4">
    <source>
        <dbReference type="ARBA" id="ARBA00022692"/>
    </source>
</evidence>
<evidence type="ECO:0000313" key="9">
    <source>
        <dbReference type="EMBL" id="PIL17227.1"/>
    </source>
</evidence>
<evidence type="ECO:0000256" key="6">
    <source>
        <dbReference type="ARBA" id="ARBA00023136"/>
    </source>
</evidence>
<keyword evidence="4 7" id="KW-0812">Transmembrane</keyword>
<dbReference type="GO" id="GO:0005886">
    <property type="term" value="C:plasma membrane"/>
    <property type="evidence" value="ECO:0007669"/>
    <property type="project" value="UniProtKB-SubCell"/>
</dbReference>
<organism evidence="9 10">
    <name type="scientific">Puniceibacterium antarcticum</name>
    <dbReference type="NCBI Taxonomy" id="1206336"/>
    <lineage>
        <taxon>Bacteria</taxon>
        <taxon>Pseudomonadati</taxon>
        <taxon>Pseudomonadota</taxon>
        <taxon>Alphaproteobacteria</taxon>
        <taxon>Rhodobacterales</taxon>
        <taxon>Paracoccaceae</taxon>
        <taxon>Puniceibacterium</taxon>
    </lineage>
</organism>
<feature type="domain" description="Tripartite ATP-independent periplasmic transporters DctQ component" evidence="8">
    <location>
        <begin position="55"/>
        <end position="160"/>
    </location>
</feature>
<comment type="function">
    <text evidence="7">Part of the tripartite ATP-independent periplasmic (TRAP) transport system.</text>
</comment>
<keyword evidence="5 7" id="KW-1133">Transmembrane helix</keyword>
<evidence type="ECO:0000313" key="10">
    <source>
        <dbReference type="Proteomes" id="UP000231259"/>
    </source>
</evidence>
<feature type="transmembrane region" description="Helical" evidence="7">
    <location>
        <begin position="98"/>
        <end position="123"/>
    </location>
</feature>
<dbReference type="InterPro" id="IPR055348">
    <property type="entry name" value="DctQ"/>
</dbReference>
<name>A0A2G8R6R4_9RHOB</name>
<keyword evidence="7" id="KW-0997">Cell inner membrane</keyword>
<dbReference type="GO" id="GO:0022857">
    <property type="term" value="F:transmembrane transporter activity"/>
    <property type="evidence" value="ECO:0007669"/>
    <property type="project" value="UniProtKB-UniRule"/>
</dbReference>
<dbReference type="AlphaFoldDB" id="A0A2G8R6R4"/>
<dbReference type="Proteomes" id="UP000231259">
    <property type="component" value="Unassembled WGS sequence"/>
</dbReference>
<evidence type="ECO:0000256" key="2">
    <source>
        <dbReference type="ARBA" id="ARBA00022448"/>
    </source>
</evidence>
<feature type="transmembrane region" description="Helical" evidence="7">
    <location>
        <begin position="58"/>
        <end position="77"/>
    </location>
</feature>
<feature type="transmembrane region" description="Helical" evidence="7">
    <location>
        <begin position="135"/>
        <end position="159"/>
    </location>
</feature>
<protein>
    <recommendedName>
        <fullName evidence="7">TRAP transporter small permease protein</fullName>
    </recommendedName>
</protein>
<comment type="similarity">
    <text evidence="7">Belongs to the TRAP transporter small permease family.</text>
</comment>
<dbReference type="EMBL" id="AWWI01000169">
    <property type="protein sequence ID" value="PIL17227.1"/>
    <property type="molecule type" value="Genomic_DNA"/>
</dbReference>
<keyword evidence="10" id="KW-1185">Reference proteome</keyword>
<keyword evidence="3" id="KW-1003">Cell membrane</keyword>
<reference evidence="9 10" key="1">
    <citation type="submission" date="2013-09" db="EMBL/GenBank/DDBJ databases">
        <title>Genome sequencing of Phaeobacter antarcticus sp. nov. SM1211.</title>
        <authorList>
            <person name="Zhang X.-Y."/>
            <person name="Liu C."/>
            <person name="Chen X.-L."/>
            <person name="Xie B.-B."/>
            <person name="Qin Q.-L."/>
            <person name="Rong J.-C."/>
            <person name="Zhang Y.-Z."/>
        </authorList>
    </citation>
    <scope>NUCLEOTIDE SEQUENCE [LARGE SCALE GENOMIC DNA]</scope>
    <source>
        <strain evidence="9 10">SM1211</strain>
    </source>
</reference>
<evidence type="ECO:0000256" key="3">
    <source>
        <dbReference type="ARBA" id="ARBA00022475"/>
    </source>
</evidence>
<gene>
    <name evidence="9" type="ORF">P775_24600</name>
</gene>
<accession>A0A2G8R6R4</accession>
<evidence type="ECO:0000256" key="1">
    <source>
        <dbReference type="ARBA" id="ARBA00004651"/>
    </source>
</evidence>
<sequence length="171" mass="18272">MMRQNALFSRLISLWALFGGALLLLIVLATAVNAIGFTANTIARSWGGTVPGLSGYEDAVTMLVGVAALAMFPYCQLHGGHAAVDVFMQKAPKFANRMVCVISGLLVIAVSMTMAVMLIYGTIETRADNTETAVLGWPIWIFMPLAVVSCVLWALAAFIETFMSESAYNGA</sequence>
<evidence type="ECO:0000259" key="8">
    <source>
        <dbReference type="Pfam" id="PF04290"/>
    </source>
</evidence>
<dbReference type="Pfam" id="PF04290">
    <property type="entry name" value="DctQ"/>
    <property type="match status" value="1"/>
</dbReference>
<comment type="subcellular location">
    <subcellularLocation>
        <location evidence="7">Cell inner membrane</location>
        <topology evidence="7">Multi-pass membrane protein</topology>
    </subcellularLocation>
    <subcellularLocation>
        <location evidence="1">Cell membrane</location>
        <topology evidence="1">Multi-pass membrane protein</topology>
    </subcellularLocation>
</comment>
<evidence type="ECO:0000256" key="7">
    <source>
        <dbReference type="RuleBase" id="RU369079"/>
    </source>
</evidence>
<comment type="caution">
    <text evidence="9">The sequence shown here is derived from an EMBL/GenBank/DDBJ whole genome shotgun (WGS) entry which is preliminary data.</text>
</comment>
<proteinExistence type="inferred from homology"/>
<comment type="caution">
    <text evidence="7">Lacks conserved residue(s) required for the propagation of feature annotation.</text>
</comment>
<comment type="subunit">
    <text evidence="7">The complex comprises the extracytoplasmic solute receptor protein and the two transmembrane proteins.</text>
</comment>
<keyword evidence="6 7" id="KW-0472">Membrane</keyword>
<keyword evidence="2 7" id="KW-0813">Transport</keyword>
<evidence type="ECO:0000256" key="5">
    <source>
        <dbReference type="ARBA" id="ARBA00022989"/>
    </source>
</evidence>